<comment type="caution">
    <text evidence="1">The sequence shown here is derived from an EMBL/GenBank/DDBJ whole genome shotgun (WGS) entry which is preliminary data.</text>
</comment>
<accession>A0A8X6H052</accession>
<gene>
    <name evidence="1" type="ORF">TNCT_701531</name>
</gene>
<organism evidence="1 2">
    <name type="scientific">Trichonephila clavata</name>
    <name type="common">Joro spider</name>
    <name type="synonym">Nephila clavata</name>
    <dbReference type="NCBI Taxonomy" id="2740835"/>
    <lineage>
        <taxon>Eukaryota</taxon>
        <taxon>Metazoa</taxon>
        <taxon>Ecdysozoa</taxon>
        <taxon>Arthropoda</taxon>
        <taxon>Chelicerata</taxon>
        <taxon>Arachnida</taxon>
        <taxon>Araneae</taxon>
        <taxon>Araneomorphae</taxon>
        <taxon>Entelegynae</taxon>
        <taxon>Araneoidea</taxon>
        <taxon>Nephilidae</taxon>
        <taxon>Trichonephila</taxon>
    </lineage>
</organism>
<sequence length="177" mass="20899">MPPNIPTLQKMTLFKIAYTVLNDAEVQEMAKKYGLMFCVVPPNKKLIEMYQNLAALRNKVKLPGWIQDRSLEPRAKRLQHMLLPCNPSVRWGRLIDRKVSVFSLSVNLKRDLLSLIRKICLEINRWNEEHLKNQKYLVEAPSSFVWTPLGMIDKEKTSMQLMRNRRLPTVKRRPIRF</sequence>
<reference evidence="1" key="1">
    <citation type="submission" date="2020-07" db="EMBL/GenBank/DDBJ databases">
        <title>Multicomponent nature underlies the extraordinary mechanical properties of spider dragline silk.</title>
        <authorList>
            <person name="Kono N."/>
            <person name="Nakamura H."/>
            <person name="Mori M."/>
            <person name="Yoshida Y."/>
            <person name="Ohtoshi R."/>
            <person name="Malay A.D."/>
            <person name="Moran D.A.P."/>
            <person name="Tomita M."/>
            <person name="Numata K."/>
            <person name="Arakawa K."/>
        </authorList>
    </citation>
    <scope>NUCLEOTIDE SEQUENCE</scope>
</reference>
<dbReference type="OrthoDB" id="6413830at2759"/>
<evidence type="ECO:0000313" key="1">
    <source>
        <dbReference type="EMBL" id="GFR13788.1"/>
    </source>
</evidence>
<name>A0A8X6H052_TRICU</name>
<proteinExistence type="predicted"/>
<dbReference type="EMBL" id="BMAO01017170">
    <property type="protein sequence ID" value="GFR13788.1"/>
    <property type="molecule type" value="Genomic_DNA"/>
</dbReference>
<dbReference type="Proteomes" id="UP000887116">
    <property type="component" value="Unassembled WGS sequence"/>
</dbReference>
<dbReference type="AlphaFoldDB" id="A0A8X6H052"/>
<evidence type="ECO:0000313" key="2">
    <source>
        <dbReference type="Proteomes" id="UP000887116"/>
    </source>
</evidence>
<protein>
    <submittedName>
        <fullName evidence="1">Uncharacterized protein</fullName>
    </submittedName>
</protein>
<keyword evidence="2" id="KW-1185">Reference proteome</keyword>